<evidence type="ECO:0008006" key="5">
    <source>
        <dbReference type="Google" id="ProtNLM"/>
    </source>
</evidence>
<proteinExistence type="predicted"/>
<keyword evidence="4" id="KW-1185">Reference proteome</keyword>
<dbReference type="EMBL" id="CP017641">
    <property type="protein sequence ID" value="APZ94123.1"/>
    <property type="molecule type" value="Genomic_DNA"/>
</dbReference>
<evidence type="ECO:0000256" key="2">
    <source>
        <dbReference type="SAM" id="MobiDB-lite"/>
    </source>
</evidence>
<feature type="compositionally biased region" description="Basic and acidic residues" evidence="2">
    <location>
        <begin position="123"/>
        <end position="139"/>
    </location>
</feature>
<gene>
    <name evidence="3" type="ORF">Fuma_03746</name>
</gene>
<feature type="coiled-coil region" evidence="1">
    <location>
        <begin position="1"/>
        <end position="107"/>
    </location>
</feature>
<accession>A0A1P8WJ91</accession>
<sequence length="162" mass="18174">MKRFQSRIESLRRVRQQAEQLARLTAAVRQGEKAAATQKADQLSLHIEDLLQQGTTELARGNTAVIQALSATTRRAQNKLAAAQVEVQQADERLVQAVQEVAAAKSEVQIAHKHRAKEFAEHRRQTLVDEENVRQENNGRRFASNATKRTAARETSKTEVAR</sequence>
<protein>
    <recommendedName>
        <fullName evidence="5">Flagellar FliJ protein</fullName>
    </recommendedName>
</protein>
<evidence type="ECO:0000313" key="4">
    <source>
        <dbReference type="Proteomes" id="UP000187735"/>
    </source>
</evidence>
<evidence type="ECO:0000256" key="1">
    <source>
        <dbReference type="SAM" id="Coils"/>
    </source>
</evidence>
<dbReference type="KEGG" id="fmr:Fuma_03746"/>
<dbReference type="AlphaFoldDB" id="A0A1P8WJ91"/>
<keyword evidence="1" id="KW-0175">Coiled coil</keyword>
<dbReference type="STRING" id="1891926.Fuma_03746"/>
<feature type="compositionally biased region" description="Basic and acidic residues" evidence="2">
    <location>
        <begin position="151"/>
        <end position="162"/>
    </location>
</feature>
<reference evidence="3 4" key="1">
    <citation type="journal article" date="2016" name="Front. Microbiol.">
        <title>Fuerstia marisgermanicae gen. nov., sp. nov., an Unusual Member of the Phylum Planctomycetes from the German Wadden Sea.</title>
        <authorList>
            <person name="Kohn T."/>
            <person name="Heuer A."/>
            <person name="Jogler M."/>
            <person name="Vollmers J."/>
            <person name="Boedeker C."/>
            <person name="Bunk B."/>
            <person name="Rast P."/>
            <person name="Borchert D."/>
            <person name="Glockner I."/>
            <person name="Freese H.M."/>
            <person name="Klenk H.P."/>
            <person name="Overmann J."/>
            <person name="Kaster A.K."/>
            <person name="Rohde M."/>
            <person name="Wiegand S."/>
            <person name="Jogler C."/>
        </authorList>
    </citation>
    <scope>NUCLEOTIDE SEQUENCE [LARGE SCALE GENOMIC DNA]</scope>
    <source>
        <strain evidence="3 4">NH11</strain>
    </source>
</reference>
<feature type="region of interest" description="Disordered" evidence="2">
    <location>
        <begin position="123"/>
        <end position="162"/>
    </location>
</feature>
<evidence type="ECO:0000313" key="3">
    <source>
        <dbReference type="EMBL" id="APZ94123.1"/>
    </source>
</evidence>
<dbReference type="RefSeq" id="WP_077025480.1">
    <property type="nucleotide sequence ID" value="NZ_CP017641.1"/>
</dbReference>
<dbReference type="Gene3D" id="1.10.287.1700">
    <property type="match status" value="1"/>
</dbReference>
<dbReference type="Proteomes" id="UP000187735">
    <property type="component" value="Chromosome"/>
</dbReference>
<name>A0A1P8WJ91_9PLAN</name>
<organism evidence="3 4">
    <name type="scientific">Fuerstiella marisgermanici</name>
    <dbReference type="NCBI Taxonomy" id="1891926"/>
    <lineage>
        <taxon>Bacteria</taxon>
        <taxon>Pseudomonadati</taxon>
        <taxon>Planctomycetota</taxon>
        <taxon>Planctomycetia</taxon>
        <taxon>Planctomycetales</taxon>
        <taxon>Planctomycetaceae</taxon>
        <taxon>Fuerstiella</taxon>
    </lineage>
</organism>
<dbReference type="InterPro" id="IPR053716">
    <property type="entry name" value="Flag_assembly_chemotaxis_eff"/>
</dbReference>